<keyword evidence="1" id="KW-0732">Signal</keyword>
<proteinExistence type="predicted"/>
<organism evidence="2 3">
    <name type="scientific">Dillenia turbinata</name>
    <dbReference type="NCBI Taxonomy" id="194707"/>
    <lineage>
        <taxon>Eukaryota</taxon>
        <taxon>Viridiplantae</taxon>
        <taxon>Streptophyta</taxon>
        <taxon>Embryophyta</taxon>
        <taxon>Tracheophyta</taxon>
        <taxon>Spermatophyta</taxon>
        <taxon>Magnoliopsida</taxon>
        <taxon>eudicotyledons</taxon>
        <taxon>Gunneridae</taxon>
        <taxon>Pentapetalae</taxon>
        <taxon>Dilleniales</taxon>
        <taxon>Dilleniaceae</taxon>
        <taxon>Dillenia</taxon>
    </lineage>
</organism>
<dbReference type="GO" id="GO:0003723">
    <property type="term" value="F:RNA binding"/>
    <property type="evidence" value="ECO:0007669"/>
    <property type="project" value="InterPro"/>
</dbReference>
<dbReference type="GO" id="GO:0009451">
    <property type="term" value="P:RNA modification"/>
    <property type="evidence" value="ECO:0007669"/>
    <property type="project" value="InterPro"/>
</dbReference>
<dbReference type="InterPro" id="IPR011990">
    <property type="entry name" value="TPR-like_helical_dom_sf"/>
</dbReference>
<gene>
    <name evidence="2" type="ORF">RJ641_023980</name>
</gene>
<dbReference type="Proteomes" id="UP001370490">
    <property type="component" value="Unassembled WGS sequence"/>
</dbReference>
<dbReference type="PANTHER" id="PTHR47926">
    <property type="entry name" value="PENTATRICOPEPTIDE REPEAT-CONTAINING PROTEIN"/>
    <property type="match status" value="1"/>
</dbReference>
<accession>A0AAN8UJY1</accession>
<comment type="caution">
    <text evidence="2">The sequence shown here is derived from an EMBL/GenBank/DDBJ whole genome shotgun (WGS) entry which is preliminary data.</text>
</comment>
<dbReference type="AlphaFoldDB" id="A0AAN8UJY1"/>
<sequence length="127" mass="13957">MRAKGIRITAEILSVVLSVCADSVAFEKGQMIHGCVLKGGFEDYVTVRNSLIRIYGKQESGLCDEAFEIFSQLKNSGGSLMLQPDVQEFGFVVLESEPVLVLDIWLADEEQDQARPCCIQSDIGGRV</sequence>
<keyword evidence="3" id="KW-1185">Reference proteome</keyword>
<evidence type="ECO:0000256" key="1">
    <source>
        <dbReference type="SAM" id="SignalP"/>
    </source>
</evidence>
<reference evidence="2 3" key="1">
    <citation type="submission" date="2023-12" db="EMBL/GenBank/DDBJ databases">
        <title>A high-quality genome assembly for Dillenia turbinata (Dilleniales).</title>
        <authorList>
            <person name="Chanderbali A."/>
        </authorList>
    </citation>
    <scope>NUCLEOTIDE SEQUENCE [LARGE SCALE GENOMIC DNA]</scope>
    <source>
        <strain evidence="2">LSX21</strain>
        <tissue evidence="2">Leaf</tissue>
    </source>
</reference>
<name>A0AAN8UJY1_9MAGN</name>
<dbReference type="InterPro" id="IPR046960">
    <property type="entry name" value="PPR_At4g14850-like_plant"/>
</dbReference>
<protein>
    <submittedName>
        <fullName evidence="2">Uncharacterized protein</fullName>
    </submittedName>
</protein>
<evidence type="ECO:0000313" key="3">
    <source>
        <dbReference type="Proteomes" id="UP001370490"/>
    </source>
</evidence>
<dbReference type="EMBL" id="JBAMMX010000028">
    <property type="protein sequence ID" value="KAK6911887.1"/>
    <property type="molecule type" value="Genomic_DNA"/>
</dbReference>
<feature type="signal peptide" evidence="1">
    <location>
        <begin position="1"/>
        <end position="21"/>
    </location>
</feature>
<dbReference type="Gene3D" id="1.25.40.10">
    <property type="entry name" value="Tetratricopeptide repeat domain"/>
    <property type="match status" value="1"/>
</dbReference>
<feature type="chain" id="PRO_5043000921" evidence="1">
    <location>
        <begin position="22"/>
        <end position="127"/>
    </location>
</feature>
<evidence type="ECO:0000313" key="2">
    <source>
        <dbReference type="EMBL" id="KAK6911887.1"/>
    </source>
</evidence>